<reference evidence="3" key="2">
    <citation type="journal article" date="2016" name="Fungal Biol.">
        <title>Ochratoxin A production by Penicillium thymicola.</title>
        <authorList>
            <person name="Nguyen H.D.T."/>
            <person name="McMullin D.R."/>
            <person name="Ponomareva E."/>
            <person name="Riley R."/>
            <person name="Pomraning K.R."/>
            <person name="Baker S.E."/>
            <person name="Seifert K.A."/>
        </authorList>
    </citation>
    <scope>NUCLEOTIDE SEQUENCE</scope>
    <source>
        <strain evidence="3">DAOM 180753</strain>
    </source>
</reference>
<feature type="domain" description="Cell wall alpha-1,3-glucan synthase Mok11-14/Ags1-like transmembrane" evidence="2">
    <location>
        <begin position="1"/>
        <end position="374"/>
    </location>
</feature>
<dbReference type="GO" id="GO:0047657">
    <property type="term" value="F:alpha-1,3-glucan synthase activity"/>
    <property type="evidence" value="ECO:0007669"/>
    <property type="project" value="TreeGrafter"/>
</dbReference>
<accession>A0AAI9T9G1</accession>
<dbReference type="EMBL" id="LACB01000479">
    <property type="protein sequence ID" value="KAJ9483017.1"/>
    <property type="molecule type" value="Genomic_DNA"/>
</dbReference>
<feature type="transmembrane region" description="Helical" evidence="1">
    <location>
        <begin position="166"/>
        <end position="183"/>
    </location>
</feature>
<feature type="transmembrane region" description="Helical" evidence="1">
    <location>
        <begin position="203"/>
        <end position="222"/>
    </location>
</feature>
<feature type="transmembrane region" description="Helical" evidence="1">
    <location>
        <begin position="120"/>
        <end position="146"/>
    </location>
</feature>
<evidence type="ECO:0000259" key="2">
    <source>
        <dbReference type="Pfam" id="PF26127"/>
    </source>
</evidence>
<keyword evidence="1" id="KW-0472">Membrane</keyword>
<proteinExistence type="predicted"/>
<comment type="caution">
    <text evidence="3">The sequence shown here is derived from an EMBL/GenBank/DDBJ whole genome shotgun (WGS) entry which is preliminary data.</text>
</comment>
<keyword evidence="1" id="KW-1133">Transmembrane helix</keyword>
<dbReference type="GO" id="GO:0070600">
    <property type="term" value="P:fungal-type cell wall (1-&gt;3)-alpha-glucan biosynthetic process"/>
    <property type="evidence" value="ECO:0007669"/>
    <property type="project" value="TreeGrafter"/>
</dbReference>
<feature type="transmembrane region" description="Helical" evidence="1">
    <location>
        <begin position="76"/>
        <end position="96"/>
    </location>
</feature>
<keyword evidence="4" id="KW-1185">Reference proteome</keyword>
<organism evidence="3 4">
    <name type="scientific">Penicillium thymicola</name>
    <dbReference type="NCBI Taxonomy" id="293382"/>
    <lineage>
        <taxon>Eukaryota</taxon>
        <taxon>Fungi</taxon>
        <taxon>Dikarya</taxon>
        <taxon>Ascomycota</taxon>
        <taxon>Pezizomycotina</taxon>
        <taxon>Eurotiomycetes</taxon>
        <taxon>Eurotiomycetidae</taxon>
        <taxon>Eurotiales</taxon>
        <taxon>Aspergillaceae</taxon>
        <taxon>Penicillium</taxon>
    </lineage>
</organism>
<feature type="transmembrane region" description="Helical" evidence="1">
    <location>
        <begin position="9"/>
        <end position="32"/>
    </location>
</feature>
<protein>
    <recommendedName>
        <fullName evidence="2">Cell wall alpha-1,3-glucan synthase Mok11-14/Ags1-like transmembrane domain-containing protein</fullName>
    </recommendedName>
</protein>
<feature type="transmembrane region" description="Helical" evidence="1">
    <location>
        <begin position="44"/>
        <end position="64"/>
    </location>
</feature>
<dbReference type="InterPro" id="IPR058655">
    <property type="entry name" value="Mok11-14/Ags1-like"/>
</dbReference>
<dbReference type="InterPro" id="IPR058654">
    <property type="entry name" value="Mok11-14/Ags1-like_TM"/>
</dbReference>
<dbReference type="Pfam" id="PF26127">
    <property type="entry name" value="12TM_Mok13"/>
    <property type="match status" value="1"/>
</dbReference>
<feature type="transmembrane region" description="Helical" evidence="1">
    <location>
        <begin position="349"/>
        <end position="369"/>
    </location>
</feature>
<dbReference type="AlphaFoldDB" id="A0AAI9T9G1"/>
<gene>
    <name evidence="3" type="ORF">VN97_g10405</name>
</gene>
<feature type="transmembrane region" description="Helical" evidence="1">
    <location>
        <begin position="229"/>
        <end position="246"/>
    </location>
</feature>
<name>A0AAI9T9G1_PENTH</name>
<dbReference type="Proteomes" id="UP001227192">
    <property type="component" value="Unassembled WGS sequence"/>
</dbReference>
<evidence type="ECO:0000256" key="1">
    <source>
        <dbReference type="SAM" id="Phobius"/>
    </source>
</evidence>
<keyword evidence="1" id="KW-0812">Transmembrane</keyword>
<evidence type="ECO:0000313" key="4">
    <source>
        <dbReference type="Proteomes" id="UP001227192"/>
    </source>
</evidence>
<dbReference type="PANTHER" id="PTHR47182:SF2">
    <property type="entry name" value="CELL WALL ALPHA-1,3-GLUCAN SYNTHASE AGS1"/>
    <property type="match status" value="1"/>
</dbReference>
<dbReference type="GO" id="GO:0009277">
    <property type="term" value="C:fungal-type cell wall"/>
    <property type="evidence" value="ECO:0007669"/>
    <property type="project" value="TreeGrafter"/>
</dbReference>
<evidence type="ECO:0000313" key="3">
    <source>
        <dbReference type="EMBL" id="KAJ9483017.1"/>
    </source>
</evidence>
<feature type="transmembrane region" description="Helical" evidence="1">
    <location>
        <begin position="301"/>
        <end position="321"/>
    </location>
</feature>
<dbReference type="PANTHER" id="PTHR47182">
    <property type="entry name" value="CELL WALL ALPHA-1,3-GLUCAN SYNTHASE AGS1-RELATED"/>
    <property type="match status" value="1"/>
</dbReference>
<sequence>MVFRLVPSIYVLTIPFFIYGVAFLFVGLAGPIHNSTSQTWLQNVGTGLYSFASSSGSIFFALNFGDEGGAPLRSWIYRATVIQGTQQLFISFLWYWGSWMATLNQKGSTQFSLAMTDPGALLGIGLGLACLLWVLGALVFFGLPAYYRQAPGQVPTFYLSLFRRRIILWFFYMVFISNYWLSAPYGRNWLYLWSSKHAQVWQIVLLVLFFFVVVWAAALWVFHVFSKRHVWFIPIFAVGLGAPRWAQILWATSNIATYIPWAGGPVAGAILGRALWLWLGVLDSLQGVGFGMILLHTMTRFHVTFTLLAAQVVGSIATILARATAPDKLGPGDVFPDFSAGVTAGLGKADFWVCLLFMLSINVLCVFFFRKEQLAKP</sequence>
<reference evidence="3" key="1">
    <citation type="submission" date="2015-06" db="EMBL/GenBank/DDBJ databases">
        <authorList>
            <person name="Nguyen H."/>
        </authorList>
    </citation>
    <scope>NUCLEOTIDE SEQUENCE</scope>
    <source>
        <strain evidence="3">DAOM 180753</strain>
    </source>
</reference>